<dbReference type="STRING" id="1166073.SAMN05192530_102374"/>
<dbReference type="InterPro" id="IPR051531">
    <property type="entry name" value="N-acetyltransferase"/>
</dbReference>
<evidence type="ECO:0000313" key="2">
    <source>
        <dbReference type="EMBL" id="SDN90078.1"/>
    </source>
</evidence>
<gene>
    <name evidence="2" type="ORF">SAMN05192530_102374</name>
</gene>
<dbReference type="RefSeq" id="WP_090670573.1">
    <property type="nucleotide sequence ID" value="NZ_FNIT01000002.1"/>
</dbReference>
<evidence type="ECO:0000259" key="1">
    <source>
        <dbReference type="PROSITE" id="PS51186"/>
    </source>
</evidence>
<dbReference type="OrthoDB" id="6293260at2"/>
<name>A0A1H0F606_9HYPH</name>
<organism evidence="2 3">
    <name type="scientific">Aureimonas jatrophae</name>
    <dbReference type="NCBI Taxonomy" id="1166073"/>
    <lineage>
        <taxon>Bacteria</taxon>
        <taxon>Pseudomonadati</taxon>
        <taxon>Pseudomonadota</taxon>
        <taxon>Alphaproteobacteria</taxon>
        <taxon>Hyphomicrobiales</taxon>
        <taxon>Aurantimonadaceae</taxon>
        <taxon>Aureimonas</taxon>
    </lineage>
</organism>
<dbReference type="GO" id="GO:0016747">
    <property type="term" value="F:acyltransferase activity, transferring groups other than amino-acyl groups"/>
    <property type="evidence" value="ECO:0007669"/>
    <property type="project" value="InterPro"/>
</dbReference>
<keyword evidence="3" id="KW-1185">Reference proteome</keyword>
<feature type="domain" description="N-acetyltransferase" evidence="1">
    <location>
        <begin position="9"/>
        <end position="159"/>
    </location>
</feature>
<dbReference type="Proteomes" id="UP000198793">
    <property type="component" value="Unassembled WGS sequence"/>
</dbReference>
<dbReference type="Gene3D" id="3.40.630.30">
    <property type="match status" value="1"/>
</dbReference>
<dbReference type="AlphaFoldDB" id="A0A1H0F606"/>
<dbReference type="EMBL" id="FNIT01000002">
    <property type="protein sequence ID" value="SDN90078.1"/>
    <property type="molecule type" value="Genomic_DNA"/>
</dbReference>
<dbReference type="SUPFAM" id="SSF55729">
    <property type="entry name" value="Acyl-CoA N-acyltransferases (Nat)"/>
    <property type="match status" value="1"/>
</dbReference>
<dbReference type="Pfam" id="PF13302">
    <property type="entry name" value="Acetyltransf_3"/>
    <property type="match status" value="1"/>
</dbReference>
<dbReference type="InterPro" id="IPR000182">
    <property type="entry name" value="GNAT_dom"/>
</dbReference>
<accession>A0A1H0F606</accession>
<evidence type="ECO:0000313" key="3">
    <source>
        <dbReference type="Proteomes" id="UP000198793"/>
    </source>
</evidence>
<dbReference type="InterPro" id="IPR016181">
    <property type="entry name" value="Acyl_CoA_acyltransferase"/>
</dbReference>
<protein>
    <submittedName>
        <fullName evidence="2">Protein N-acetyltransferase, RimJ/RimL family</fullName>
    </submittedName>
</protein>
<proteinExistence type="predicted"/>
<dbReference type="PANTHER" id="PTHR43792">
    <property type="entry name" value="GNAT FAMILY, PUTATIVE (AFU_ORTHOLOGUE AFUA_3G00765)-RELATED-RELATED"/>
    <property type="match status" value="1"/>
</dbReference>
<reference evidence="2 3" key="1">
    <citation type="submission" date="2016-10" db="EMBL/GenBank/DDBJ databases">
        <authorList>
            <person name="de Groot N.N."/>
        </authorList>
    </citation>
    <scope>NUCLEOTIDE SEQUENCE [LARGE SCALE GENOMIC DNA]</scope>
    <source>
        <strain evidence="3">L7-484,KACC 16230,DSM 25025</strain>
    </source>
</reference>
<dbReference type="PROSITE" id="PS51186">
    <property type="entry name" value="GNAT"/>
    <property type="match status" value="1"/>
</dbReference>
<sequence>MEPIRTERLILRRFRREDAAGLLAYLREPRSTCFASLRLPDLDAAHAEAERRAANDEAIAVALRDTDQLIGDLFAVPEPPDTFSIGWNFDAAFAGAGYASEAAQALVRHLFEERGARRLYAYVEDHNVASQRLCERLCMRREGVFLEFVSFVDDAKGRPVYENTMQYALLRREWRG</sequence>
<keyword evidence="2" id="KW-0808">Transferase</keyword>